<dbReference type="InterPro" id="IPR036271">
    <property type="entry name" value="Tet_transcr_reg_TetR-rel_C_sf"/>
</dbReference>
<dbReference type="SUPFAM" id="SSF48498">
    <property type="entry name" value="Tetracyclin repressor-like, C-terminal domain"/>
    <property type="match status" value="1"/>
</dbReference>
<keyword evidence="1" id="KW-0805">Transcription regulation</keyword>
<evidence type="ECO:0000256" key="5">
    <source>
        <dbReference type="SAM" id="MobiDB-lite"/>
    </source>
</evidence>
<dbReference type="InterPro" id="IPR050109">
    <property type="entry name" value="HTH-type_TetR-like_transc_reg"/>
</dbReference>
<dbReference type="SUPFAM" id="SSF46689">
    <property type="entry name" value="Homeodomain-like"/>
    <property type="match status" value="1"/>
</dbReference>
<feature type="DNA-binding region" description="H-T-H motif" evidence="4">
    <location>
        <begin position="54"/>
        <end position="73"/>
    </location>
</feature>
<dbReference type="AlphaFoldDB" id="A0A2S8B7S0"/>
<feature type="domain" description="HTH tetR-type" evidence="6">
    <location>
        <begin position="31"/>
        <end position="91"/>
    </location>
</feature>
<organism evidence="7 8">
    <name type="scientific">Sphingopyxis lindanitolerans</name>
    <dbReference type="NCBI Taxonomy" id="2054227"/>
    <lineage>
        <taxon>Bacteria</taxon>
        <taxon>Pseudomonadati</taxon>
        <taxon>Pseudomonadota</taxon>
        <taxon>Alphaproteobacteria</taxon>
        <taxon>Sphingomonadales</taxon>
        <taxon>Sphingomonadaceae</taxon>
        <taxon>Sphingopyxis</taxon>
    </lineage>
</organism>
<gene>
    <name evidence="7" type="ORF">CVO77_07930</name>
</gene>
<name>A0A2S8B7S0_9SPHN</name>
<dbReference type="PRINTS" id="PR00455">
    <property type="entry name" value="HTHTETR"/>
</dbReference>
<dbReference type="InterPro" id="IPR009057">
    <property type="entry name" value="Homeodomain-like_sf"/>
</dbReference>
<keyword evidence="3" id="KW-0804">Transcription</keyword>
<keyword evidence="2 4" id="KW-0238">DNA-binding</keyword>
<sequence>MRVSARGVADAVADISPAHDNSHKPQGERSRKMRARILSAAINLLREKGYSAFRVADVAESAGVSRGAQLHHFPTKDQLVAACLEQVFSAALEKATAAAGKAIEDDGLLEAACDDAEAFFYGEDFLIALDLVISGNKLRALADDVRGMSQQRRVGAEQVWVSRFAKTGLSPSDAEDILWLLWSVLRGLAVRAQIGKDPERARRVTELTIALLSGYAQSLRERNDGTGGPDAIG</sequence>
<keyword evidence="8" id="KW-1185">Reference proteome</keyword>
<evidence type="ECO:0000256" key="3">
    <source>
        <dbReference type="ARBA" id="ARBA00023163"/>
    </source>
</evidence>
<comment type="caution">
    <text evidence="7">The sequence shown here is derived from an EMBL/GenBank/DDBJ whole genome shotgun (WGS) entry which is preliminary data.</text>
</comment>
<evidence type="ECO:0000313" key="7">
    <source>
        <dbReference type="EMBL" id="PQM28398.1"/>
    </source>
</evidence>
<dbReference type="PROSITE" id="PS50977">
    <property type="entry name" value="HTH_TETR_2"/>
    <property type="match status" value="1"/>
</dbReference>
<dbReference type="GO" id="GO:0000976">
    <property type="term" value="F:transcription cis-regulatory region binding"/>
    <property type="evidence" value="ECO:0007669"/>
    <property type="project" value="TreeGrafter"/>
</dbReference>
<feature type="compositionally biased region" description="Basic and acidic residues" evidence="5">
    <location>
        <begin position="20"/>
        <end position="30"/>
    </location>
</feature>
<dbReference type="PANTHER" id="PTHR30055:SF234">
    <property type="entry name" value="HTH-TYPE TRANSCRIPTIONAL REGULATOR BETI"/>
    <property type="match status" value="1"/>
</dbReference>
<accession>A0A2S8B7S0</accession>
<dbReference type="GO" id="GO:0003700">
    <property type="term" value="F:DNA-binding transcription factor activity"/>
    <property type="evidence" value="ECO:0007669"/>
    <property type="project" value="TreeGrafter"/>
</dbReference>
<dbReference type="EMBL" id="PHFW01000002">
    <property type="protein sequence ID" value="PQM28398.1"/>
    <property type="molecule type" value="Genomic_DNA"/>
</dbReference>
<evidence type="ECO:0000256" key="2">
    <source>
        <dbReference type="ARBA" id="ARBA00023125"/>
    </source>
</evidence>
<dbReference type="Proteomes" id="UP000238954">
    <property type="component" value="Chromosome"/>
</dbReference>
<evidence type="ECO:0000256" key="4">
    <source>
        <dbReference type="PROSITE-ProRule" id="PRU00335"/>
    </source>
</evidence>
<dbReference type="InterPro" id="IPR001647">
    <property type="entry name" value="HTH_TetR"/>
</dbReference>
<dbReference type="PANTHER" id="PTHR30055">
    <property type="entry name" value="HTH-TYPE TRANSCRIPTIONAL REGULATOR RUTR"/>
    <property type="match status" value="1"/>
</dbReference>
<reference evidence="8" key="1">
    <citation type="submission" date="2017-11" db="EMBL/GenBank/DDBJ databases">
        <title>The complete genome sequence of Sphingopyxis pomeranensis sp. nov. strain WS5A3p.</title>
        <authorList>
            <person name="Kaminski M.A."/>
        </authorList>
    </citation>
    <scope>NUCLEOTIDE SEQUENCE [LARGE SCALE GENOMIC DNA]</scope>
    <source>
        <strain evidence="8">WS5A3p</strain>
    </source>
</reference>
<dbReference type="Gene3D" id="1.10.357.10">
    <property type="entry name" value="Tetracycline Repressor, domain 2"/>
    <property type="match status" value="1"/>
</dbReference>
<evidence type="ECO:0000259" key="6">
    <source>
        <dbReference type="PROSITE" id="PS50977"/>
    </source>
</evidence>
<evidence type="ECO:0000313" key="8">
    <source>
        <dbReference type="Proteomes" id="UP000238954"/>
    </source>
</evidence>
<evidence type="ECO:0000256" key="1">
    <source>
        <dbReference type="ARBA" id="ARBA00023015"/>
    </source>
</evidence>
<feature type="region of interest" description="Disordered" evidence="5">
    <location>
        <begin position="1"/>
        <end position="31"/>
    </location>
</feature>
<protein>
    <submittedName>
        <fullName evidence="7">TetR/AcrR family transcriptional regulator</fullName>
    </submittedName>
</protein>
<proteinExistence type="predicted"/>
<dbReference type="Pfam" id="PF00440">
    <property type="entry name" value="TetR_N"/>
    <property type="match status" value="1"/>
</dbReference>